<evidence type="ECO:0000313" key="2">
    <source>
        <dbReference type="EMBL" id="NAY92175.1"/>
    </source>
</evidence>
<evidence type="ECO:0008006" key="4">
    <source>
        <dbReference type="Google" id="ProtNLM"/>
    </source>
</evidence>
<name>A0A964TC75_9FLAO</name>
<organism evidence="2 3">
    <name type="scientific">Flagellimonas ochracea</name>
    <dbReference type="NCBI Taxonomy" id="2696472"/>
    <lineage>
        <taxon>Bacteria</taxon>
        <taxon>Pseudomonadati</taxon>
        <taxon>Bacteroidota</taxon>
        <taxon>Flavobacteriia</taxon>
        <taxon>Flavobacteriales</taxon>
        <taxon>Flavobacteriaceae</taxon>
        <taxon>Flagellimonas</taxon>
    </lineage>
</organism>
<evidence type="ECO:0000256" key="1">
    <source>
        <dbReference type="ARBA" id="ARBA00023125"/>
    </source>
</evidence>
<keyword evidence="3" id="KW-1185">Reference proteome</keyword>
<protein>
    <recommendedName>
        <fullName evidence="4">AraC family transcriptional regulator</fullName>
    </recommendedName>
</protein>
<dbReference type="EMBL" id="JAAABI010000002">
    <property type="protein sequence ID" value="NAY92175.1"/>
    <property type="molecule type" value="Genomic_DNA"/>
</dbReference>
<dbReference type="GO" id="GO:0005829">
    <property type="term" value="C:cytosol"/>
    <property type="evidence" value="ECO:0007669"/>
    <property type="project" value="TreeGrafter"/>
</dbReference>
<gene>
    <name evidence="2" type="ORF">GTQ34_09610</name>
</gene>
<proteinExistence type="predicted"/>
<dbReference type="AlphaFoldDB" id="A0A964TC75"/>
<keyword evidence="1" id="KW-0238">DNA-binding</keyword>
<dbReference type="Gene3D" id="1.10.10.60">
    <property type="entry name" value="Homeodomain-like"/>
    <property type="match status" value="1"/>
</dbReference>
<accession>A0A964TC75</accession>
<dbReference type="Proteomes" id="UP000667650">
    <property type="component" value="Unassembled WGS sequence"/>
</dbReference>
<reference evidence="2" key="1">
    <citation type="submission" date="2020-01" db="EMBL/GenBank/DDBJ databases">
        <title>Muricauda ochracea sp. nov., isolated from a tidal flat of Garorim bay in Korea.</title>
        <authorList>
            <person name="Kim D."/>
            <person name="Yoo Y."/>
            <person name="Kim J.-J."/>
        </authorList>
    </citation>
    <scope>NUCLEOTIDE SEQUENCE</scope>
    <source>
        <strain evidence="2">JGD-17</strain>
    </source>
</reference>
<comment type="caution">
    <text evidence="2">The sequence shown here is derived from an EMBL/GenBank/DDBJ whole genome shotgun (WGS) entry which is preliminary data.</text>
</comment>
<dbReference type="PANTHER" id="PTHR47894">
    <property type="entry name" value="HTH-TYPE TRANSCRIPTIONAL REGULATOR GADX"/>
    <property type="match status" value="1"/>
</dbReference>
<dbReference type="GO" id="GO:0000976">
    <property type="term" value="F:transcription cis-regulatory region binding"/>
    <property type="evidence" value="ECO:0007669"/>
    <property type="project" value="TreeGrafter"/>
</dbReference>
<dbReference type="GO" id="GO:0003700">
    <property type="term" value="F:DNA-binding transcription factor activity"/>
    <property type="evidence" value="ECO:0007669"/>
    <property type="project" value="TreeGrafter"/>
</dbReference>
<sequence>MQVYAPYLINLLDYAAYQQVESSVLKDVLTHHDIDIDNLDEMVSAEGYLDVFARIIQKTENDYTGLYFGTYQNMGALGLVKEISLHTSSIEQGVLILQNFLDSKFPIVSVKPSQDSNSYSLHLYSSIENAMLKRHILDMVTGIVYRELKLMLPPVFNPKIVLPYSNDKPYNNALETTVTKHQEYQLVLPIDVINAEINQNKIKEIELLLPKYIAMLSESQYDSKEFSSQIWKMTLNMCAPEIPNFEQVQKQFPYSKRTIQRKLMSEGRSFRTIANAIKKELSNYLLNEKHLKTMDVAHILGYSESSAYLHAVKSWRR</sequence>
<dbReference type="PANTHER" id="PTHR47894:SF4">
    <property type="entry name" value="HTH-TYPE TRANSCRIPTIONAL REGULATOR GADX"/>
    <property type="match status" value="1"/>
</dbReference>
<dbReference type="RefSeq" id="WP_166523561.1">
    <property type="nucleotide sequence ID" value="NZ_JAAABI010000002.1"/>
</dbReference>
<evidence type="ECO:0000313" key="3">
    <source>
        <dbReference type="Proteomes" id="UP000667650"/>
    </source>
</evidence>